<comment type="caution">
    <text evidence="6">The sequence shown here is derived from an EMBL/GenBank/DDBJ whole genome shotgun (WGS) entry which is preliminary data.</text>
</comment>
<dbReference type="Gene3D" id="1.10.486.10">
    <property type="entry name" value="PCRA, domain 4"/>
    <property type="match status" value="1"/>
</dbReference>
<accession>A0A0K9PB76</accession>
<evidence type="ECO:0000313" key="6">
    <source>
        <dbReference type="EMBL" id="KMZ66201.1"/>
    </source>
</evidence>
<dbReference type="GO" id="GO:0016787">
    <property type="term" value="F:hydrolase activity"/>
    <property type="evidence" value="ECO:0007669"/>
    <property type="project" value="UniProtKB-KW"/>
</dbReference>
<keyword evidence="3" id="KW-0347">Helicase</keyword>
<evidence type="ECO:0000256" key="2">
    <source>
        <dbReference type="ARBA" id="ARBA00022801"/>
    </source>
</evidence>
<keyword evidence="4" id="KW-0067">ATP-binding</keyword>
<proteinExistence type="predicted"/>
<dbReference type="GO" id="GO:0003678">
    <property type="term" value="F:DNA helicase activity"/>
    <property type="evidence" value="ECO:0007669"/>
    <property type="project" value="InterPro"/>
</dbReference>
<dbReference type="InterPro" id="IPR027417">
    <property type="entry name" value="P-loop_NTPase"/>
</dbReference>
<keyword evidence="2" id="KW-0378">Hydrolase</keyword>
<dbReference type="InterPro" id="IPR014017">
    <property type="entry name" value="DNA_helicase_UvrD-like_C"/>
</dbReference>
<organism evidence="6 7">
    <name type="scientific">Zostera marina</name>
    <name type="common">Eelgrass</name>
    <dbReference type="NCBI Taxonomy" id="29655"/>
    <lineage>
        <taxon>Eukaryota</taxon>
        <taxon>Viridiplantae</taxon>
        <taxon>Streptophyta</taxon>
        <taxon>Embryophyta</taxon>
        <taxon>Tracheophyta</taxon>
        <taxon>Spermatophyta</taxon>
        <taxon>Magnoliopsida</taxon>
        <taxon>Liliopsida</taxon>
        <taxon>Zosteraceae</taxon>
        <taxon>Zostera</taxon>
    </lineage>
</organism>
<reference evidence="7" key="1">
    <citation type="journal article" date="2016" name="Nature">
        <title>The genome of the seagrass Zostera marina reveals angiosperm adaptation to the sea.</title>
        <authorList>
            <person name="Olsen J.L."/>
            <person name="Rouze P."/>
            <person name="Verhelst B."/>
            <person name="Lin Y.-C."/>
            <person name="Bayer T."/>
            <person name="Collen J."/>
            <person name="Dattolo E."/>
            <person name="De Paoli E."/>
            <person name="Dittami S."/>
            <person name="Maumus F."/>
            <person name="Michel G."/>
            <person name="Kersting A."/>
            <person name="Lauritano C."/>
            <person name="Lohaus R."/>
            <person name="Toepel M."/>
            <person name="Tonon T."/>
            <person name="Vanneste K."/>
            <person name="Amirebrahimi M."/>
            <person name="Brakel J."/>
            <person name="Bostroem C."/>
            <person name="Chovatia M."/>
            <person name="Grimwood J."/>
            <person name="Jenkins J.W."/>
            <person name="Jueterbock A."/>
            <person name="Mraz A."/>
            <person name="Stam W.T."/>
            <person name="Tice H."/>
            <person name="Bornberg-Bauer E."/>
            <person name="Green P.J."/>
            <person name="Pearson G.A."/>
            <person name="Procaccini G."/>
            <person name="Duarte C.M."/>
            <person name="Schmutz J."/>
            <person name="Reusch T.B.H."/>
            <person name="Van de Peer Y."/>
        </authorList>
    </citation>
    <scope>NUCLEOTIDE SEQUENCE [LARGE SCALE GENOMIC DNA]</scope>
    <source>
        <strain evidence="7">cv. Finnish</strain>
    </source>
</reference>
<dbReference type="OrthoDB" id="1470711at2759"/>
<keyword evidence="7" id="KW-1185">Reference proteome</keyword>
<evidence type="ECO:0000256" key="4">
    <source>
        <dbReference type="ARBA" id="ARBA00022840"/>
    </source>
</evidence>
<dbReference type="InterPro" id="IPR000212">
    <property type="entry name" value="DNA_helicase_UvrD/REP"/>
</dbReference>
<keyword evidence="1" id="KW-0547">Nucleotide-binding</keyword>
<name>A0A0K9PB76_ZOSMR</name>
<dbReference type="AlphaFoldDB" id="A0A0K9PB76"/>
<dbReference type="Gene3D" id="3.40.50.300">
    <property type="entry name" value="P-loop containing nucleotide triphosphate hydrolases"/>
    <property type="match status" value="1"/>
</dbReference>
<dbReference type="CDD" id="cd18807">
    <property type="entry name" value="SF1_C_UvrD"/>
    <property type="match status" value="1"/>
</dbReference>
<dbReference type="EMBL" id="LFYR01000981">
    <property type="protein sequence ID" value="KMZ66201.1"/>
    <property type="molecule type" value="Genomic_DNA"/>
</dbReference>
<dbReference type="PANTHER" id="PTHR11070:SF61">
    <property type="entry name" value="DNA 3'-5' HELICASE"/>
    <property type="match status" value="1"/>
</dbReference>
<feature type="domain" description="UvrD-like helicase C-terminal" evidence="5">
    <location>
        <begin position="52"/>
        <end position="156"/>
    </location>
</feature>
<sequence>MLPHQYVFEKRAVVDMADGKYLNEEHDVRSVLQYLLDDVSEFLSTHCNNCAENNSSDDNGCLDALVAFLNYLSINEAENFQSRKCENANSITLTTIHQSKGLEWDTVFIVKVNESEIPLLHEFKGVINGGSTLEEERRLLYVAITRARKKLYILYVLMDSNWQFLQPSRFLKEIPNHLVEGSGDITKVQPNGVFLDSLNKISSSYPDKSRSNSLFMGTDKDGSLKDREVLPGHSNSNDFSEPFAGNSFLKRFNVENRSTVSLIFNQWAKKPVFQNPKRLLDKVGFVIDERLRNKGKKNKDLLRELKSSLGCEEAFQYAEHILRWQQVPAETRALLIRAKQEHFQKQGFEKAQGCSEATTKQISYLQTLGCTVVPTSKFHASKLIEQYKAL</sequence>
<dbReference type="SUPFAM" id="SSF52540">
    <property type="entry name" value="P-loop containing nucleoside triphosphate hydrolases"/>
    <property type="match status" value="1"/>
</dbReference>
<dbReference type="OMA" id="QLVYHVD"/>
<protein>
    <recommendedName>
        <fullName evidence="5">UvrD-like helicase C-terminal domain-containing protein</fullName>
    </recommendedName>
</protein>
<dbReference type="Proteomes" id="UP000036987">
    <property type="component" value="Unassembled WGS sequence"/>
</dbReference>
<evidence type="ECO:0000313" key="7">
    <source>
        <dbReference type="Proteomes" id="UP000036987"/>
    </source>
</evidence>
<dbReference type="Pfam" id="PF13361">
    <property type="entry name" value="UvrD_C"/>
    <property type="match status" value="1"/>
</dbReference>
<dbReference type="GO" id="GO:0003677">
    <property type="term" value="F:DNA binding"/>
    <property type="evidence" value="ECO:0007669"/>
    <property type="project" value="InterPro"/>
</dbReference>
<gene>
    <name evidence="6" type="ORF">ZOSMA_2G02110</name>
</gene>
<dbReference type="STRING" id="29655.A0A0K9PB76"/>
<evidence type="ECO:0000256" key="3">
    <source>
        <dbReference type="ARBA" id="ARBA00022806"/>
    </source>
</evidence>
<dbReference type="GO" id="GO:0005524">
    <property type="term" value="F:ATP binding"/>
    <property type="evidence" value="ECO:0007669"/>
    <property type="project" value="UniProtKB-KW"/>
</dbReference>
<dbReference type="PANTHER" id="PTHR11070">
    <property type="entry name" value="UVRD / RECB / PCRA DNA HELICASE FAMILY MEMBER"/>
    <property type="match status" value="1"/>
</dbReference>
<evidence type="ECO:0000256" key="1">
    <source>
        <dbReference type="ARBA" id="ARBA00022741"/>
    </source>
</evidence>
<evidence type="ECO:0000259" key="5">
    <source>
        <dbReference type="Pfam" id="PF13361"/>
    </source>
</evidence>